<sequence>MPFYKDYVVKIQKKGVQDNNHVVSIDLHPDTGATSDDAILNGVEVFKLSNPDGNLAGPSQMLPSLPAASTTKESKTKKTIFIAIGSGVGVLVVLTLVCCMVLLKLRKPGHYVYYYQLSKCCC</sequence>
<dbReference type="PANTHER" id="PTHR34590:SF15">
    <property type="entry name" value="PROTEIN KINASE DOMAIN-CONTAINING PROTEIN"/>
    <property type="match status" value="1"/>
</dbReference>
<dbReference type="PANTHER" id="PTHR34590">
    <property type="entry name" value="OS03G0124300 PROTEIN-RELATED"/>
    <property type="match status" value="1"/>
</dbReference>
<protein>
    <submittedName>
        <fullName evidence="2">Receptor-like protein kinase</fullName>
    </submittedName>
</protein>
<dbReference type="AlphaFoldDB" id="A0AAW0KEF0"/>
<dbReference type="EMBL" id="PKMF04000324">
    <property type="protein sequence ID" value="KAK7837677.1"/>
    <property type="molecule type" value="Genomic_DNA"/>
</dbReference>
<organism evidence="2 3">
    <name type="scientific">Quercus suber</name>
    <name type="common">Cork oak</name>
    <dbReference type="NCBI Taxonomy" id="58331"/>
    <lineage>
        <taxon>Eukaryota</taxon>
        <taxon>Viridiplantae</taxon>
        <taxon>Streptophyta</taxon>
        <taxon>Embryophyta</taxon>
        <taxon>Tracheophyta</taxon>
        <taxon>Spermatophyta</taxon>
        <taxon>Magnoliopsida</taxon>
        <taxon>eudicotyledons</taxon>
        <taxon>Gunneridae</taxon>
        <taxon>Pentapetalae</taxon>
        <taxon>rosids</taxon>
        <taxon>fabids</taxon>
        <taxon>Fagales</taxon>
        <taxon>Fagaceae</taxon>
        <taxon>Quercus</taxon>
    </lineage>
</organism>
<keyword evidence="3" id="KW-1185">Reference proteome</keyword>
<gene>
    <name evidence="2" type="ORF">CFP56_020914</name>
</gene>
<dbReference type="Proteomes" id="UP000237347">
    <property type="component" value="Unassembled WGS sequence"/>
</dbReference>
<feature type="transmembrane region" description="Helical" evidence="1">
    <location>
        <begin position="80"/>
        <end position="103"/>
    </location>
</feature>
<keyword evidence="1" id="KW-0812">Transmembrane</keyword>
<comment type="caution">
    <text evidence="2">The sequence shown here is derived from an EMBL/GenBank/DDBJ whole genome shotgun (WGS) entry which is preliminary data.</text>
</comment>
<name>A0AAW0KEF0_QUESU</name>
<keyword evidence="1" id="KW-1133">Transmembrane helix</keyword>
<dbReference type="GO" id="GO:0004714">
    <property type="term" value="F:transmembrane receptor protein tyrosine kinase activity"/>
    <property type="evidence" value="ECO:0007669"/>
    <property type="project" value="InterPro"/>
</dbReference>
<keyword evidence="1" id="KW-0472">Membrane</keyword>
<proteinExistence type="predicted"/>
<evidence type="ECO:0000256" key="1">
    <source>
        <dbReference type="SAM" id="Phobius"/>
    </source>
</evidence>
<dbReference type="InterPro" id="IPR045272">
    <property type="entry name" value="ANXUR1/2-like"/>
</dbReference>
<evidence type="ECO:0000313" key="2">
    <source>
        <dbReference type="EMBL" id="KAK7837677.1"/>
    </source>
</evidence>
<reference evidence="2 3" key="1">
    <citation type="journal article" date="2018" name="Sci. Data">
        <title>The draft genome sequence of cork oak.</title>
        <authorList>
            <person name="Ramos A.M."/>
            <person name="Usie A."/>
            <person name="Barbosa P."/>
            <person name="Barros P.M."/>
            <person name="Capote T."/>
            <person name="Chaves I."/>
            <person name="Simoes F."/>
            <person name="Abreu I."/>
            <person name="Carrasquinho I."/>
            <person name="Faro C."/>
            <person name="Guimaraes J.B."/>
            <person name="Mendonca D."/>
            <person name="Nobrega F."/>
            <person name="Rodrigues L."/>
            <person name="Saibo N.J.M."/>
            <person name="Varela M.C."/>
            <person name="Egas C."/>
            <person name="Matos J."/>
            <person name="Miguel C.M."/>
            <person name="Oliveira M.M."/>
            <person name="Ricardo C.P."/>
            <person name="Goncalves S."/>
        </authorList>
    </citation>
    <scope>NUCLEOTIDE SEQUENCE [LARGE SCALE GENOMIC DNA]</scope>
    <source>
        <strain evidence="3">cv. HL8</strain>
    </source>
</reference>
<accession>A0AAW0KEF0</accession>
<evidence type="ECO:0000313" key="3">
    <source>
        <dbReference type="Proteomes" id="UP000237347"/>
    </source>
</evidence>